<dbReference type="Proteomes" id="UP000069135">
    <property type="component" value="Chromosome"/>
</dbReference>
<evidence type="ECO:0000313" key="3">
    <source>
        <dbReference type="Proteomes" id="UP000069135"/>
    </source>
</evidence>
<accession>A0A0S1SP29</accession>
<accession>A0A0S1SK35</accession>
<proteinExistence type="predicted"/>
<organism evidence="2 3">
    <name type="scientific">Candidatus Peribacter riflensis</name>
    <dbReference type="NCBI Taxonomy" id="1735162"/>
    <lineage>
        <taxon>Bacteria</taxon>
        <taxon>Candidatus Peregrinibacteriota</taxon>
        <taxon>Candidatus Peribacteria</taxon>
        <taxon>Candidatus Peribacterales</taxon>
        <taxon>Candidatus Peribacteraceae</taxon>
        <taxon>Candidatus Peribacter</taxon>
    </lineage>
</organism>
<feature type="chain" id="PRO_5009797889" evidence="1">
    <location>
        <begin position="21"/>
        <end position="315"/>
    </location>
</feature>
<accession>A0A0S1SPY4</accession>
<gene>
    <name evidence="2" type="ORF">PeribacterD1_0818</name>
</gene>
<reference evidence="2 3" key="2">
    <citation type="journal article" date="2016" name="PeerJ">
        <title>Analysis of five complete genome sequences for members of the class Peribacteria in the recently recognized Peregrinibacteria bacterial phylum.</title>
        <authorList>
            <person name="Anantharaman K."/>
            <person name="Brown C.T."/>
            <person name="Burstein D."/>
            <person name="Castelle C.J."/>
            <person name="Probst A.J."/>
            <person name="Thomas B.C."/>
            <person name="Williams K.H."/>
            <person name="Banfield J.F."/>
        </authorList>
    </citation>
    <scope>NUCLEOTIDE SEQUENCE [LARGE SCALE GENOMIC DNA]</scope>
    <source>
        <strain evidence="2">RIFOXYD1_FULL_PER-ii_59_16</strain>
    </source>
</reference>
<name>A0A0S1SSR5_9BACT</name>
<feature type="signal peptide" evidence="1">
    <location>
        <begin position="1"/>
        <end position="20"/>
    </location>
</feature>
<reference evidence="3" key="1">
    <citation type="submission" date="2015-10" db="EMBL/GenBank/DDBJ databases">
        <title>Analysis of five complete genome sequences for members of the class Peribacteria in the recently recognized Peregrinibacteria bacterial phylum.</title>
        <authorList>
            <person name="Anantharaman K."/>
            <person name="Brown C.T."/>
            <person name="Burstein D."/>
            <person name="Castelle C.J."/>
            <person name="Probst A.J."/>
            <person name="Thomas B.C."/>
            <person name="Williams K.H."/>
            <person name="Banfield J.F."/>
        </authorList>
    </citation>
    <scope>NUCLEOTIDE SEQUENCE [LARGE SCALE GENOMIC DNA]</scope>
</reference>
<dbReference type="EMBL" id="CP013065">
    <property type="protein sequence ID" value="ALM13487.1"/>
    <property type="molecule type" value="Genomic_DNA"/>
</dbReference>
<protein>
    <submittedName>
        <fullName evidence="2">Uncharacterized protein</fullName>
    </submittedName>
</protein>
<accession>A0A0S1SNC1</accession>
<keyword evidence="1" id="KW-0732">Signal</keyword>
<dbReference type="STRING" id="1735162.PeribacterB2_0819"/>
<dbReference type="KEGG" id="prf:PeribacterA2_0817"/>
<dbReference type="AlphaFoldDB" id="A0A0S1SSR5"/>
<sequence>MQGRALLLIGVVLTISNASGSTGASVSLAEETPSAREDVPGTAVNLVALLPIPDTEHEARRTSRLLPKYTTWRAITVPERAAPVAAPVPAPVPVPAPKRIFLAVVDQPDIQERHKIIADEVLRLLPVHCQKQLQNFYVRYEKPERRGLAGKSTIILDGTLPDDEFRAVLIHEALGHVFDLGCLAGSPTSGASVFKDGNETIFRDDPSLAFYRISWTNSTTRRNGMTDTDFVSGYASSDPFEDLAESAIYYLLHHQTFTERARQNSVLAMKLKWLQTFLPVQPVHSVTADTWNGQLPWDATKLAYTWQNPSMVAGQ</sequence>
<evidence type="ECO:0000256" key="1">
    <source>
        <dbReference type="SAM" id="SignalP"/>
    </source>
</evidence>
<accession>A0A0S1SSR5</accession>
<evidence type="ECO:0000313" key="2">
    <source>
        <dbReference type="EMBL" id="ALM13487.1"/>
    </source>
</evidence>